<dbReference type="AlphaFoldDB" id="A0A9P6C0A1"/>
<dbReference type="Proteomes" id="UP000807342">
    <property type="component" value="Unassembled WGS sequence"/>
</dbReference>
<name>A0A9P6C0A1_9AGAR</name>
<evidence type="ECO:0000313" key="1">
    <source>
        <dbReference type="EMBL" id="KAF9444399.1"/>
    </source>
</evidence>
<comment type="caution">
    <text evidence="1">The sequence shown here is derived from an EMBL/GenBank/DDBJ whole genome shotgun (WGS) entry which is preliminary data.</text>
</comment>
<reference evidence="1" key="1">
    <citation type="submission" date="2020-11" db="EMBL/GenBank/DDBJ databases">
        <authorList>
            <consortium name="DOE Joint Genome Institute"/>
            <person name="Ahrendt S."/>
            <person name="Riley R."/>
            <person name="Andreopoulos W."/>
            <person name="Labutti K."/>
            <person name="Pangilinan J."/>
            <person name="Ruiz-Duenas F.J."/>
            <person name="Barrasa J.M."/>
            <person name="Sanchez-Garcia M."/>
            <person name="Camarero S."/>
            <person name="Miyauchi S."/>
            <person name="Serrano A."/>
            <person name="Linde D."/>
            <person name="Babiker R."/>
            <person name="Drula E."/>
            <person name="Ayuso-Fernandez I."/>
            <person name="Pacheco R."/>
            <person name="Padilla G."/>
            <person name="Ferreira P."/>
            <person name="Barriuso J."/>
            <person name="Kellner H."/>
            <person name="Castanera R."/>
            <person name="Alfaro M."/>
            <person name="Ramirez L."/>
            <person name="Pisabarro A.G."/>
            <person name="Kuo A."/>
            <person name="Tritt A."/>
            <person name="Lipzen A."/>
            <person name="He G."/>
            <person name="Yan M."/>
            <person name="Ng V."/>
            <person name="Cullen D."/>
            <person name="Martin F."/>
            <person name="Rosso M.-N."/>
            <person name="Henrissat B."/>
            <person name="Hibbett D."/>
            <person name="Martinez A.T."/>
            <person name="Grigoriev I.V."/>
        </authorList>
    </citation>
    <scope>NUCLEOTIDE SEQUENCE</scope>
    <source>
        <strain evidence="1">MF-IS2</strain>
    </source>
</reference>
<evidence type="ECO:0000313" key="2">
    <source>
        <dbReference type="Proteomes" id="UP000807342"/>
    </source>
</evidence>
<keyword evidence="2" id="KW-1185">Reference proteome</keyword>
<sequence>MLLNLQIHLQSFPLLPHPRIHRLLSFSLSQLPPSILDQSLHLQQRLHFDQDLITTRCRSPTERSLRVVDVSIERDRAGTDGIMEGYTFGCLGIGADKSSAEDEEHGFGYFFRIPNERYCGMDFSRSDALGSVNFLFYFISNSFISGKGGLLFMKGLRTC</sequence>
<dbReference type="EMBL" id="MU151379">
    <property type="protein sequence ID" value="KAF9444399.1"/>
    <property type="molecule type" value="Genomic_DNA"/>
</dbReference>
<organism evidence="1 2">
    <name type="scientific">Macrolepiota fuliginosa MF-IS2</name>
    <dbReference type="NCBI Taxonomy" id="1400762"/>
    <lineage>
        <taxon>Eukaryota</taxon>
        <taxon>Fungi</taxon>
        <taxon>Dikarya</taxon>
        <taxon>Basidiomycota</taxon>
        <taxon>Agaricomycotina</taxon>
        <taxon>Agaricomycetes</taxon>
        <taxon>Agaricomycetidae</taxon>
        <taxon>Agaricales</taxon>
        <taxon>Agaricineae</taxon>
        <taxon>Agaricaceae</taxon>
        <taxon>Macrolepiota</taxon>
    </lineage>
</organism>
<accession>A0A9P6C0A1</accession>
<protein>
    <submittedName>
        <fullName evidence="1">Uncharacterized protein</fullName>
    </submittedName>
</protein>
<gene>
    <name evidence="1" type="ORF">P691DRAFT_343972</name>
</gene>
<proteinExistence type="predicted"/>